<reference evidence="2 3" key="1">
    <citation type="submission" date="2020-12" db="EMBL/GenBank/DDBJ databases">
        <title>FDA dAtabase for Regulatory Grade micrObial Sequences (FDA-ARGOS): Supporting development and validation of Infectious Disease Dx tests.</title>
        <authorList>
            <person name="Sproer C."/>
            <person name="Gronow S."/>
            <person name="Severitt S."/>
            <person name="Schroder I."/>
            <person name="Tallon L."/>
            <person name="Sadzewicz L."/>
            <person name="Zhao X."/>
            <person name="Boylan J."/>
            <person name="Ott S."/>
            <person name="Bowen H."/>
            <person name="Vavikolanu K."/>
            <person name="Mehta A."/>
            <person name="Aluvathingal J."/>
            <person name="Nadendla S."/>
            <person name="Lowell S."/>
            <person name="Myers T."/>
            <person name="Yan Y."/>
            <person name="Sichtig H."/>
        </authorList>
    </citation>
    <scope>NUCLEOTIDE SEQUENCE [LARGE SCALE GENOMIC DNA]</scope>
    <source>
        <strain evidence="2 3">FDAARGOS_881</strain>
    </source>
</reference>
<organism evidence="2 3">
    <name type="scientific">Sphingomonas paucimobilis</name>
    <name type="common">Pseudomonas paucimobilis</name>
    <dbReference type="NCBI Taxonomy" id="13689"/>
    <lineage>
        <taxon>Bacteria</taxon>
        <taxon>Pseudomonadati</taxon>
        <taxon>Pseudomonadota</taxon>
        <taxon>Alphaproteobacteria</taxon>
        <taxon>Sphingomonadales</taxon>
        <taxon>Sphingomonadaceae</taxon>
        <taxon>Sphingomonas</taxon>
    </lineage>
</organism>
<feature type="transmembrane region" description="Helical" evidence="1">
    <location>
        <begin position="82"/>
        <end position="104"/>
    </location>
</feature>
<keyword evidence="1" id="KW-0472">Membrane</keyword>
<dbReference type="Proteomes" id="UP000594836">
    <property type="component" value="Chromosome"/>
</dbReference>
<keyword evidence="1" id="KW-1133">Transmembrane helix</keyword>
<dbReference type="AlphaFoldDB" id="A0A7T3A9C2"/>
<evidence type="ECO:0000256" key="1">
    <source>
        <dbReference type="SAM" id="Phobius"/>
    </source>
</evidence>
<dbReference type="EMBL" id="CP065713">
    <property type="protein sequence ID" value="QPT08599.1"/>
    <property type="molecule type" value="Genomic_DNA"/>
</dbReference>
<keyword evidence="1" id="KW-0812">Transmembrane</keyword>
<name>A0A7T3A9C2_SPHPI</name>
<evidence type="ECO:0000313" key="3">
    <source>
        <dbReference type="Proteomes" id="UP000594836"/>
    </source>
</evidence>
<gene>
    <name evidence="2" type="ORF">I6G38_18080</name>
</gene>
<protein>
    <submittedName>
        <fullName evidence="2">Uncharacterized protein</fullName>
    </submittedName>
</protein>
<feature type="transmembrane region" description="Helical" evidence="1">
    <location>
        <begin position="20"/>
        <end position="42"/>
    </location>
</feature>
<proteinExistence type="predicted"/>
<evidence type="ECO:0000313" key="2">
    <source>
        <dbReference type="EMBL" id="QPT08599.1"/>
    </source>
</evidence>
<feature type="transmembrane region" description="Helical" evidence="1">
    <location>
        <begin position="54"/>
        <end position="76"/>
    </location>
</feature>
<accession>A0A7T3A9C2</accession>
<dbReference type="RefSeq" id="WP_197939136.1">
    <property type="nucleotide sequence ID" value="NZ_CP065713.1"/>
</dbReference>
<sequence length="137" mass="13765">MIGLASISALDRRSIGPAEIVLFGTTLPVWSLILGTVGVLMARRVAPASAAGTALGQVGNAALTVLLLAIVVAVIVEGEKRPIVALGWAIGLGFSGLGAIEMIARAVLAAGRLAIEGVVAAASKGAAMWADRRENGK</sequence>